<gene>
    <name evidence="5" type="ORF">DLM86_21425</name>
</gene>
<keyword evidence="2" id="KW-0238">DNA-binding</keyword>
<accession>A0A2V5JYT3</accession>
<keyword evidence="6" id="KW-1185">Reference proteome</keyword>
<dbReference type="AlphaFoldDB" id="A0A2V5JYT3"/>
<dbReference type="InterPro" id="IPR018060">
    <property type="entry name" value="HTH_AraC"/>
</dbReference>
<organism evidence="5 6">
    <name type="scientific">Paenibacillus flagellatus</name>
    <dbReference type="NCBI Taxonomy" id="2211139"/>
    <lineage>
        <taxon>Bacteria</taxon>
        <taxon>Bacillati</taxon>
        <taxon>Bacillota</taxon>
        <taxon>Bacilli</taxon>
        <taxon>Bacillales</taxon>
        <taxon>Paenibacillaceae</taxon>
        <taxon>Paenibacillus</taxon>
    </lineage>
</organism>
<dbReference type="InterPro" id="IPR037923">
    <property type="entry name" value="HTH-like"/>
</dbReference>
<evidence type="ECO:0000313" key="5">
    <source>
        <dbReference type="EMBL" id="PYI52049.1"/>
    </source>
</evidence>
<dbReference type="OrthoDB" id="9816335at2"/>
<dbReference type="Gene3D" id="1.10.10.60">
    <property type="entry name" value="Homeodomain-like"/>
    <property type="match status" value="2"/>
</dbReference>
<keyword evidence="1" id="KW-0805">Transcription regulation</keyword>
<feature type="domain" description="HTH araC/xylS-type" evidence="4">
    <location>
        <begin position="171"/>
        <end position="269"/>
    </location>
</feature>
<dbReference type="InterPro" id="IPR003313">
    <property type="entry name" value="AraC-bd"/>
</dbReference>
<dbReference type="EMBL" id="QJVJ01000010">
    <property type="protein sequence ID" value="PYI52049.1"/>
    <property type="molecule type" value="Genomic_DNA"/>
</dbReference>
<protein>
    <submittedName>
        <fullName evidence="5">AraC family transcriptional regulator</fullName>
    </submittedName>
</protein>
<dbReference type="Pfam" id="PF02311">
    <property type="entry name" value="AraC_binding"/>
    <property type="match status" value="1"/>
</dbReference>
<dbReference type="PROSITE" id="PS01124">
    <property type="entry name" value="HTH_ARAC_FAMILY_2"/>
    <property type="match status" value="1"/>
</dbReference>
<dbReference type="PROSITE" id="PS00041">
    <property type="entry name" value="HTH_ARAC_FAMILY_1"/>
    <property type="match status" value="1"/>
</dbReference>
<reference evidence="5 6" key="1">
    <citation type="submission" date="2018-05" db="EMBL/GenBank/DDBJ databases">
        <title>Paenibacillus flagellatus sp. nov., isolated from selenium mineral soil.</title>
        <authorList>
            <person name="Dai X."/>
        </authorList>
    </citation>
    <scope>NUCLEOTIDE SEQUENCE [LARGE SCALE GENOMIC DNA]</scope>
    <source>
        <strain evidence="5 6">DXL2</strain>
    </source>
</reference>
<dbReference type="Proteomes" id="UP000247476">
    <property type="component" value="Unassembled WGS sequence"/>
</dbReference>
<dbReference type="InterPro" id="IPR018062">
    <property type="entry name" value="HTH_AraC-typ_CS"/>
</dbReference>
<dbReference type="GO" id="GO:0003700">
    <property type="term" value="F:DNA-binding transcription factor activity"/>
    <property type="evidence" value="ECO:0007669"/>
    <property type="project" value="InterPro"/>
</dbReference>
<dbReference type="Pfam" id="PF12833">
    <property type="entry name" value="HTH_18"/>
    <property type="match status" value="1"/>
</dbReference>
<evidence type="ECO:0000259" key="4">
    <source>
        <dbReference type="PROSITE" id="PS01124"/>
    </source>
</evidence>
<dbReference type="InterPro" id="IPR009057">
    <property type="entry name" value="Homeodomain-like_sf"/>
</dbReference>
<sequence length="276" mass="31291">MAIKWIDLSRNQIDIYEQKHMGGHLVSDHHHQIHQLLFVLEGEGRLRLEGAAHGLSGNDAVLIAPYAVHSVMSDSKLTLLVLAFDESALDPEVAEQLLRGPFRHSVVLKPSLFAGSELRQHLRRMLFEQSKGPSALTRLSLKIHLSHILLVLARSAEAPQAAADSNRLRADKIRHYIDMHYYEPLTAGDLAAKLGISTRYVNNIFKERYDRTPMQYLTEVRIRVAQKLLAETGKDIISIGFEVGYDSVSTFYRTFKAVADMSPKKYRELHPDRSEE</sequence>
<dbReference type="SUPFAM" id="SSF46689">
    <property type="entry name" value="Homeodomain-like"/>
    <property type="match status" value="2"/>
</dbReference>
<dbReference type="GO" id="GO:0043565">
    <property type="term" value="F:sequence-specific DNA binding"/>
    <property type="evidence" value="ECO:0007669"/>
    <property type="project" value="InterPro"/>
</dbReference>
<evidence type="ECO:0000256" key="3">
    <source>
        <dbReference type="ARBA" id="ARBA00023163"/>
    </source>
</evidence>
<comment type="caution">
    <text evidence="5">The sequence shown here is derived from an EMBL/GenBank/DDBJ whole genome shotgun (WGS) entry which is preliminary data.</text>
</comment>
<dbReference type="SUPFAM" id="SSF51215">
    <property type="entry name" value="Regulatory protein AraC"/>
    <property type="match status" value="1"/>
</dbReference>
<evidence type="ECO:0000256" key="2">
    <source>
        <dbReference type="ARBA" id="ARBA00023125"/>
    </source>
</evidence>
<evidence type="ECO:0000256" key="1">
    <source>
        <dbReference type="ARBA" id="ARBA00023015"/>
    </source>
</evidence>
<dbReference type="RefSeq" id="WP_110842120.1">
    <property type="nucleotide sequence ID" value="NZ_QJVJ01000010.1"/>
</dbReference>
<dbReference type="Gene3D" id="2.60.120.10">
    <property type="entry name" value="Jelly Rolls"/>
    <property type="match status" value="1"/>
</dbReference>
<dbReference type="PANTHER" id="PTHR43280:SF2">
    <property type="entry name" value="HTH-TYPE TRANSCRIPTIONAL REGULATOR EXSA"/>
    <property type="match status" value="1"/>
</dbReference>
<dbReference type="InterPro" id="IPR014710">
    <property type="entry name" value="RmlC-like_jellyroll"/>
</dbReference>
<proteinExistence type="predicted"/>
<keyword evidence="3" id="KW-0804">Transcription</keyword>
<dbReference type="SMART" id="SM00342">
    <property type="entry name" value="HTH_ARAC"/>
    <property type="match status" value="1"/>
</dbReference>
<name>A0A2V5JYT3_9BACL</name>
<evidence type="ECO:0000313" key="6">
    <source>
        <dbReference type="Proteomes" id="UP000247476"/>
    </source>
</evidence>
<dbReference type="PANTHER" id="PTHR43280">
    <property type="entry name" value="ARAC-FAMILY TRANSCRIPTIONAL REGULATOR"/>
    <property type="match status" value="1"/>
</dbReference>